<name>A0ABP0H1G0_CLALP</name>
<gene>
    <name evidence="2" type="ORF">CVLEPA_LOCUS29476</name>
</gene>
<evidence type="ECO:0000256" key="1">
    <source>
        <dbReference type="SAM" id="SignalP"/>
    </source>
</evidence>
<evidence type="ECO:0000313" key="2">
    <source>
        <dbReference type="EMBL" id="CAK8696315.1"/>
    </source>
</evidence>
<comment type="caution">
    <text evidence="2">The sequence shown here is derived from an EMBL/GenBank/DDBJ whole genome shotgun (WGS) entry which is preliminary data.</text>
</comment>
<sequence>MFVLSVSPALILLYTAVVINAKKMTCNEFQRKIQPLLVSAKLAEKKILENDYENSHDTRKLQNMALRRSLNLFESQCKIIKQLRSCENTQHTRQLQGIQTTVPANIANGKDRSKLEDICNLYIQDIVIKIKHMLKIYDPNTHYISWNTSNGNRNGCTENPATIDRYIEKRVGKIKKGLHQLLKICLAKQRTICSSSDMTTTSRRRLY</sequence>
<evidence type="ECO:0000313" key="3">
    <source>
        <dbReference type="Proteomes" id="UP001642483"/>
    </source>
</evidence>
<keyword evidence="3" id="KW-1185">Reference proteome</keyword>
<organism evidence="2 3">
    <name type="scientific">Clavelina lepadiformis</name>
    <name type="common">Light-bulb sea squirt</name>
    <name type="synonym">Ascidia lepadiformis</name>
    <dbReference type="NCBI Taxonomy" id="159417"/>
    <lineage>
        <taxon>Eukaryota</taxon>
        <taxon>Metazoa</taxon>
        <taxon>Chordata</taxon>
        <taxon>Tunicata</taxon>
        <taxon>Ascidiacea</taxon>
        <taxon>Aplousobranchia</taxon>
        <taxon>Clavelinidae</taxon>
        <taxon>Clavelina</taxon>
    </lineage>
</organism>
<dbReference type="Proteomes" id="UP001642483">
    <property type="component" value="Unassembled WGS sequence"/>
</dbReference>
<reference evidence="2 3" key="1">
    <citation type="submission" date="2024-02" db="EMBL/GenBank/DDBJ databases">
        <authorList>
            <person name="Daric V."/>
            <person name="Darras S."/>
        </authorList>
    </citation>
    <scope>NUCLEOTIDE SEQUENCE [LARGE SCALE GENOMIC DNA]</scope>
</reference>
<feature type="signal peptide" evidence="1">
    <location>
        <begin position="1"/>
        <end position="21"/>
    </location>
</feature>
<proteinExistence type="predicted"/>
<keyword evidence="1" id="KW-0732">Signal</keyword>
<dbReference type="EMBL" id="CAWYQH010000152">
    <property type="protein sequence ID" value="CAK8696315.1"/>
    <property type="molecule type" value="Genomic_DNA"/>
</dbReference>
<protein>
    <submittedName>
        <fullName evidence="2">Uncharacterized protein</fullName>
    </submittedName>
</protein>
<accession>A0ABP0H1G0</accession>
<feature type="chain" id="PRO_5046455281" evidence="1">
    <location>
        <begin position="22"/>
        <end position="207"/>
    </location>
</feature>